<evidence type="ECO:0000313" key="3">
    <source>
        <dbReference type="Proteomes" id="UP001148838"/>
    </source>
</evidence>
<comment type="caution">
    <text evidence="2">The sequence shown here is derived from an EMBL/GenBank/DDBJ whole genome shotgun (WGS) entry which is preliminary data.</text>
</comment>
<dbReference type="InterPro" id="IPR036691">
    <property type="entry name" value="Endo/exonu/phosph_ase_sf"/>
</dbReference>
<reference evidence="2 3" key="1">
    <citation type="journal article" date="2022" name="Allergy">
        <title>Genome assembly and annotation of Periplaneta americana reveal a comprehensive cockroach allergen profile.</title>
        <authorList>
            <person name="Wang L."/>
            <person name="Xiong Q."/>
            <person name="Saelim N."/>
            <person name="Wang L."/>
            <person name="Nong W."/>
            <person name="Wan A.T."/>
            <person name="Shi M."/>
            <person name="Liu X."/>
            <person name="Cao Q."/>
            <person name="Hui J.H.L."/>
            <person name="Sookrung N."/>
            <person name="Leung T.F."/>
            <person name="Tungtrongchitr A."/>
            <person name="Tsui S.K.W."/>
        </authorList>
    </citation>
    <scope>NUCLEOTIDE SEQUENCE [LARGE SCALE GENOMIC DNA]</scope>
    <source>
        <strain evidence="2">PWHHKU_190912</strain>
    </source>
</reference>
<organism evidence="2 3">
    <name type="scientific">Periplaneta americana</name>
    <name type="common">American cockroach</name>
    <name type="synonym">Blatta americana</name>
    <dbReference type="NCBI Taxonomy" id="6978"/>
    <lineage>
        <taxon>Eukaryota</taxon>
        <taxon>Metazoa</taxon>
        <taxon>Ecdysozoa</taxon>
        <taxon>Arthropoda</taxon>
        <taxon>Hexapoda</taxon>
        <taxon>Insecta</taxon>
        <taxon>Pterygota</taxon>
        <taxon>Neoptera</taxon>
        <taxon>Polyneoptera</taxon>
        <taxon>Dictyoptera</taxon>
        <taxon>Blattodea</taxon>
        <taxon>Blattoidea</taxon>
        <taxon>Blattidae</taxon>
        <taxon>Blattinae</taxon>
        <taxon>Periplaneta</taxon>
    </lineage>
</organism>
<dbReference type="SUPFAM" id="SSF56219">
    <property type="entry name" value="DNase I-like"/>
    <property type="match status" value="1"/>
</dbReference>
<gene>
    <name evidence="2" type="ORF">ANN_03257</name>
</gene>
<proteinExistence type="predicted"/>
<accession>A0ABQ8U3T5</accession>
<protein>
    <recommendedName>
        <fullName evidence="1">Endonuclease/exonuclease/phosphatase domain-containing protein</fullName>
    </recommendedName>
</protein>
<dbReference type="Gene3D" id="3.60.10.10">
    <property type="entry name" value="Endonuclease/exonuclease/phosphatase"/>
    <property type="match status" value="1"/>
</dbReference>
<evidence type="ECO:0000313" key="2">
    <source>
        <dbReference type="EMBL" id="KAJ4451785.1"/>
    </source>
</evidence>
<dbReference type="InterPro" id="IPR005135">
    <property type="entry name" value="Endo/exonuclease/phosphatase"/>
</dbReference>
<name>A0ABQ8U3T5_PERAM</name>
<sequence length="428" mass="48910">MELRGTNKCNINAYTRHISKYDAVVLTETYLMQEWHSQNFYAIHNFATQGSRGRPRGGISLLLKPKLTPFQTLHKTENILLVKCGPIWIMCGYFQPYLKEEEIIDEIEEAIVKVPRYEPLLIAGDLNCRLDTPLAKTENVLSYINSEGLSVVNNKTEKTYYSPNGSSTIDLVFVNEGTKVISHKVITNVAVRKHLPVETILQLGNTFGTTETSRAKIPRKLDVGKIQEKDLENVISIIQEGDVDTALETIEKRMKEAIPHHKDNTCTRKAKPWFNAECYSQRKATLNALHSARELKTEAAYRNYADKRREYKETVREAKTTYHLSKEKKLIEEAESDPYKALRQKNPRFPKTIPIQTWTQHLSSIVGAKDTRPKIDSSPAVGFEPINEEEVTYTIKMSRPNRAPGPNHITNEHLKLAVQSWCRHGQHS</sequence>
<dbReference type="Pfam" id="PF14529">
    <property type="entry name" value="Exo_endo_phos_2"/>
    <property type="match status" value="1"/>
</dbReference>
<feature type="domain" description="Endonuclease/exonuclease/phosphatase" evidence="1">
    <location>
        <begin position="89"/>
        <end position="181"/>
    </location>
</feature>
<evidence type="ECO:0000259" key="1">
    <source>
        <dbReference type="Pfam" id="PF14529"/>
    </source>
</evidence>
<keyword evidence="3" id="KW-1185">Reference proteome</keyword>
<dbReference type="EMBL" id="JAJSOF020000001">
    <property type="protein sequence ID" value="KAJ4451785.1"/>
    <property type="molecule type" value="Genomic_DNA"/>
</dbReference>
<dbReference type="Proteomes" id="UP001148838">
    <property type="component" value="Unassembled WGS sequence"/>
</dbReference>